<dbReference type="PANTHER" id="PTHR12066:SF0">
    <property type="entry name" value="TELOMERASE REVERSE TRANSCRIPTASE"/>
    <property type="match status" value="1"/>
</dbReference>
<organism evidence="16 17">
    <name type="scientific">Geotrypetes seraphini</name>
    <name type="common">Gaboon caecilian</name>
    <name type="synonym">Caecilia seraphini</name>
    <dbReference type="NCBI Taxonomy" id="260995"/>
    <lineage>
        <taxon>Eukaryota</taxon>
        <taxon>Metazoa</taxon>
        <taxon>Chordata</taxon>
        <taxon>Craniata</taxon>
        <taxon>Vertebrata</taxon>
        <taxon>Euteleostomi</taxon>
        <taxon>Amphibia</taxon>
        <taxon>Gymnophiona</taxon>
        <taxon>Geotrypetes</taxon>
    </lineage>
</organism>
<dbReference type="InterPro" id="IPR021891">
    <property type="entry name" value="Telomerase_RBD"/>
</dbReference>
<evidence type="ECO:0000256" key="12">
    <source>
        <dbReference type="ARBA" id="ARBA00032044"/>
    </source>
</evidence>
<dbReference type="GeneID" id="117353630"/>
<keyword evidence="10 14" id="KW-0695">RNA-directed DNA polymerase</keyword>
<evidence type="ECO:0000256" key="8">
    <source>
        <dbReference type="ARBA" id="ARBA00022842"/>
    </source>
</evidence>
<keyword evidence="6 14" id="KW-0548">Nucleotidyltransferase</keyword>
<dbReference type="GO" id="GO:0000333">
    <property type="term" value="C:telomerase catalytic core complex"/>
    <property type="evidence" value="ECO:0007669"/>
    <property type="project" value="TreeGrafter"/>
</dbReference>
<evidence type="ECO:0000256" key="14">
    <source>
        <dbReference type="RuleBase" id="RU365061"/>
    </source>
</evidence>
<protein>
    <recommendedName>
        <fullName evidence="3 14">Telomerase reverse transcriptase</fullName>
        <ecNumber evidence="2 14">2.7.7.49</ecNumber>
    </recommendedName>
    <alternativeName>
        <fullName evidence="12 14">Telomerase catalytic subunit</fullName>
    </alternativeName>
</protein>
<dbReference type="Pfam" id="PF00078">
    <property type="entry name" value="RVT_1"/>
    <property type="match status" value="1"/>
</dbReference>
<comment type="function">
    <text evidence="14">Telomerase is a ribonucleoprotein enzyme essential for the replication of chromosome termini in most eukaryotes. It elongates telomeres. It is a reverse transcriptase that adds simple sequence repeats to chromosome ends by copying a template sequence within the RNA component of the enzyme.</text>
</comment>
<evidence type="ECO:0000256" key="6">
    <source>
        <dbReference type="ARBA" id="ARBA00022695"/>
    </source>
</evidence>
<dbReference type="FunCoup" id="A0A6P8PP08">
    <property type="interactions" value="330"/>
</dbReference>
<evidence type="ECO:0000256" key="9">
    <source>
        <dbReference type="ARBA" id="ARBA00022895"/>
    </source>
</evidence>
<evidence type="ECO:0000313" key="16">
    <source>
        <dbReference type="Proteomes" id="UP000515159"/>
    </source>
</evidence>
<dbReference type="AlphaFoldDB" id="A0A6P8PP08"/>
<dbReference type="Pfam" id="PF12009">
    <property type="entry name" value="Telomerase_RBD"/>
    <property type="match status" value="1"/>
</dbReference>
<dbReference type="GO" id="GO:0070034">
    <property type="term" value="F:telomerase RNA binding"/>
    <property type="evidence" value="ECO:0007669"/>
    <property type="project" value="TreeGrafter"/>
</dbReference>
<dbReference type="InterPro" id="IPR003545">
    <property type="entry name" value="Telomerase_RT"/>
</dbReference>
<evidence type="ECO:0000313" key="17">
    <source>
        <dbReference type="RefSeq" id="XP_033785689.1"/>
    </source>
</evidence>
<comment type="subcellular location">
    <subcellularLocation>
        <location evidence="14">Nucleus</location>
    </subcellularLocation>
    <subcellularLocation>
        <location evidence="14">Chromosome</location>
        <location evidence="14">Telomere</location>
    </subcellularLocation>
</comment>
<keyword evidence="5 14" id="KW-0808">Transferase</keyword>
<dbReference type="GO" id="GO:0003720">
    <property type="term" value="F:telomerase activity"/>
    <property type="evidence" value="ECO:0007669"/>
    <property type="project" value="InterPro"/>
</dbReference>
<keyword evidence="11 14" id="KW-0539">Nucleus</keyword>
<dbReference type="InParanoid" id="A0A6P8PP08"/>
<evidence type="ECO:0000256" key="7">
    <source>
        <dbReference type="ARBA" id="ARBA00022723"/>
    </source>
</evidence>
<keyword evidence="4 14" id="KW-0158">Chromosome</keyword>
<keyword evidence="16" id="KW-1185">Reference proteome</keyword>
<evidence type="ECO:0000256" key="11">
    <source>
        <dbReference type="ARBA" id="ARBA00023242"/>
    </source>
</evidence>
<dbReference type="KEGG" id="gsh:117353630"/>
<dbReference type="GO" id="GO:0007004">
    <property type="term" value="P:telomere maintenance via telomerase"/>
    <property type="evidence" value="ECO:0007669"/>
    <property type="project" value="TreeGrafter"/>
</dbReference>
<feature type="domain" description="Reverse transcriptase" evidence="15">
    <location>
        <begin position="776"/>
        <end position="1112"/>
    </location>
</feature>
<dbReference type="GO" id="GO:0000781">
    <property type="term" value="C:chromosome, telomeric region"/>
    <property type="evidence" value="ECO:0007669"/>
    <property type="project" value="UniProtKB-SubCell"/>
</dbReference>
<accession>A0A6P8PP08</accession>
<dbReference type="Gene3D" id="3.30.70.2630">
    <property type="match status" value="1"/>
</dbReference>
<evidence type="ECO:0000256" key="3">
    <source>
        <dbReference type="ARBA" id="ARBA00016182"/>
    </source>
</evidence>
<dbReference type="PRINTS" id="PR01365">
    <property type="entry name" value="TELOMERASERT"/>
</dbReference>
<reference evidence="17" key="1">
    <citation type="submission" date="2025-08" db="UniProtKB">
        <authorList>
            <consortium name="RefSeq"/>
        </authorList>
    </citation>
    <scope>IDENTIFICATION</scope>
</reference>
<comment type="similarity">
    <text evidence="1 14">Belongs to the reverse transcriptase family. Telomerase subfamily.</text>
</comment>
<evidence type="ECO:0000256" key="5">
    <source>
        <dbReference type="ARBA" id="ARBA00022679"/>
    </source>
</evidence>
<dbReference type="EC" id="2.7.7.49" evidence="2 14"/>
<dbReference type="GO" id="GO:0046872">
    <property type="term" value="F:metal ion binding"/>
    <property type="evidence" value="ECO:0007669"/>
    <property type="project" value="UniProtKB-KW"/>
</dbReference>
<dbReference type="OrthoDB" id="289721at2759"/>
<sequence>MGVLDGEFGEVRRLLSTLYSRTMGLADFLLSLGDCVPSRPLLQSSDSPAYQRFLSELVVCMPVSAKQLSQPINFQQVSSQQELVARVIQKICEKGKRNVLAFGYTLQNEKNSVRVRFASNICNYSPNSTTATISTSNLWEMLLSRIGDDVMMYLLEHCSLFMLVLPSCCYQISGEPIYNFSNERFVPTWFKQQLLPHRCNVLLEYAKKKVHFHKRYLLKGNLWKHKERLQTNITYISSQSRCKVPGSVCSSSQKEAQTATNQQTRARNSDLIVTRHTEDEIERDSQMATWVRSRKRHYDSVSSDVSIKRRKRSLRESEELNHSLSAANGMQIPKIALPRVSLEKNYTTNTTELESVTKGNKGQEIWGEHQLQETGSIIESAQLLEEANPVHGGGGGDAVKTKQTEDISLQYKLFGVKSASSDSNLWSKRSTTPIYIERGFMLYCGRSLKEDFSKSFLLNDLKCSCVGSQRLIETIFLNCCVFGQKFEKTQLGSYRKKKKLPKRYWQMKHVFQEMIHNHKKCPYRAILRKHCPAGVSETNINKNDMQTQVVYEEKGEFKQENNSNEPLVDEMHIQDERRASGHLVGDYSYSVASPVGGVFDQRGKEKQINFSKDLDKVDLLMFLKQHNSIQQVFAFVRECLHKVVPDELWGSSYNKCRFLKNVKKLISMGKYDRFSLLELMWKMRAEDCLWLRLVKGSHSVPASEHRLREEIHAKFLYWLMNTYIIQLLRSFFYITETMFQKNTLSFYRKLVWSKIQKIGFRKHYAKVKLRLMSTKEVDLMQRNKCVPLTSMLRFIPKQDGLRAVVKMSASTGTKTYSKGSQHKKIQHFNTRLKNLFSVLNYKRMNCSDLLGSSVFGLDDIYKLWKQFVLKVKERTDEQSCFYFVKTDVTGAYDTIPLEKLEDVLSNIIDPKEEERYCIRRYATIWRHSNGHIRKSFKTHASAMCDFLPNMKQFVSYLQKSCGIQNTIIVEQTLSLNEISSSLFVFFQQIIHNNILKIHNQYYVQSCGIPQGSILSTLLCSFCYGDMENKLLHAVQQDGILLRLIDDFLLVTPHLIQAKTFLRTLAKGIPQYGCSISPQKTMMNFLIDEDLPGFVKAKQTPGCTLFPWCGLLLDTKTLEIYCDYSR</sequence>
<dbReference type="RefSeq" id="XP_033785689.1">
    <property type="nucleotide sequence ID" value="XM_033929798.1"/>
</dbReference>
<dbReference type="InterPro" id="IPR049915">
    <property type="entry name" value="TERT_TEN"/>
</dbReference>
<dbReference type="PANTHER" id="PTHR12066">
    <property type="entry name" value="TELOMERASE REVERSE TRANSCRIPTASE"/>
    <property type="match status" value="1"/>
</dbReference>
<dbReference type="SMART" id="SM00975">
    <property type="entry name" value="Telomerase_RBD"/>
    <property type="match status" value="1"/>
</dbReference>
<keyword evidence="9 14" id="KW-0779">Telomere</keyword>
<dbReference type="Pfam" id="PF11474">
    <property type="entry name" value="TEN_TERT"/>
    <property type="match status" value="1"/>
</dbReference>
<evidence type="ECO:0000256" key="13">
    <source>
        <dbReference type="ARBA" id="ARBA00048173"/>
    </source>
</evidence>
<evidence type="ECO:0000256" key="10">
    <source>
        <dbReference type="ARBA" id="ARBA00022918"/>
    </source>
</evidence>
<evidence type="ECO:0000256" key="1">
    <source>
        <dbReference type="ARBA" id="ARBA00008001"/>
    </source>
</evidence>
<keyword evidence="8 14" id="KW-0460">Magnesium</keyword>
<evidence type="ECO:0000256" key="4">
    <source>
        <dbReference type="ARBA" id="ARBA00022454"/>
    </source>
</evidence>
<keyword evidence="7 14" id="KW-0479">Metal-binding</keyword>
<evidence type="ECO:0000259" key="15">
    <source>
        <dbReference type="PROSITE" id="PS50878"/>
    </source>
</evidence>
<dbReference type="PROSITE" id="PS50878">
    <property type="entry name" value="RT_POL"/>
    <property type="match status" value="1"/>
</dbReference>
<dbReference type="Proteomes" id="UP000515159">
    <property type="component" value="Chromosome 2"/>
</dbReference>
<name>A0A6P8PP08_GEOSA</name>
<proteinExistence type="inferred from homology"/>
<dbReference type="Gene3D" id="1.10.132.70">
    <property type="match status" value="1"/>
</dbReference>
<dbReference type="GO" id="GO:0042162">
    <property type="term" value="F:telomeric DNA binding"/>
    <property type="evidence" value="ECO:0007669"/>
    <property type="project" value="TreeGrafter"/>
</dbReference>
<dbReference type="CDD" id="cd01648">
    <property type="entry name" value="TERT"/>
    <property type="match status" value="1"/>
</dbReference>
<evidence type="ECO:0000256" key="2">
    <source>
        <dbReference type="ARBA" id="ARBA00012493"/>
    </source>
</evidence>
<dbReference type="InterPro" id="IPR000477">
    <property type="entry name" value="RT_dom"/>
</dbReference>
<gene>
    <name evidence="17" type="primary">TERT</name>
</gene>
<dbReference type="CTD" id="7015"/>
<comment type="catalytic activity">
    <reaction evidence="13 14">
        <text>DNA(n) + a 2'-deoxyribonucleoside 5'-triphosphate = DNA(n+1) + diphosphate</text>
        <dbReference type="Rhea" id="RHEA:22508"/>
        <dbReference type="Rhea" id="RHEA-COMP:17339"/>
        <dbReference type="Rhea" id="RHEA-COMP:17340"/>
        <dbReference type="ChEBI" id="CHEBI:33019"/>
        <dbReference type="ChEBI" id="CHEBI:61560"/>
        <dbReference type="ChEBI" id="CHEBI:173112"/>
        <dbReference type="EC" id="2.7.7.49"/>
    </reaction>
</comment>